<evidence type="ECO:0000313" key="2">
    <source>
        <dbReference type="EMBL" id="EPC62730.1"/>
    </source>
</evidence>
<name>A0A829GR77_LACPA</name>
<reference evidence="2 3" key="1">
    <citation type="journal article" date="2013" name="PLoS ONE">
        <title>Lactobacillus paracasei comparative genomics: towards species pan-genome definition and exploitation of diversity.</title>
        <authorList>
            <person name="Smokvina T."/>
            <person name="Wels M."/>
            <person name="Polka J."/>
            <person name="Chervaux C."/>
            <person name="Brisse S."/>
            <person name="Boekhorst J."/>
            <person name="van Hylckama Vlieg J.E."/>
            <person name="Siezen R.J."/>
        </authorList>
    </citation>
    <scope>NUCLEOTIDE SEQUENCE [LARGE SCALE GENOMIC DNA]</scope>
    <source>
        <strain evidence="2 3">Lpp14</strain>
    </source>
</reference>
<dbReference type="AlphaFoldDB" id="A0A829GR77"/>
<evidence type="ECO:0008006" key="4">
    <source>
        <dbReference type="Google" id="ProtNLM"/>
    </source>
</evidence>
<protein>
    <recommendedName>
        <fullName evidence="4">DUF669 domain-containing protein</fullName>
    </recommendedName>
</protein>
<evidence type="ECO:0000313" key="3">
    <source>
        <dbReference type="Proteomes" id="UP000014264"/>
    </source>
</evidence>
<accession>A0A829GR77</accession>
<gene>
    <name evidence="2" type="ORF">Lpp14_06790</name>
</gene>
<dbReference type="Pfam" id="PF05037">
    <property type="entry name" value="DUF669"/>
    <property type="match status" value="1"/>
</dbReference>
<evidence type="ECO:0000256" key="1">
    <source>
        <dbReference type="SAM" id="MobiDB-lite"/>
    </source>
</evidence>
<proteinExistence type="predicted"/>
<dbReference type="EMBL" id="ANJZ01000167">
    <property type="protein sequence ID" value="EPC62730.1"/>
    <property type="molecule type" value="Genomic_DNA"/>
</dbReference>
<dbReference type="InterPro" id="IPR007731">
    <property type="entry name" value="DUF669"/>
</dbReference>
<dbReference type="Proteomes" id="UP000014264">
    <property type="component" value="Unassembled WGS sequence"/>
</dbReference>
<feature type="region of interest" description="Disordered" evidence="1">
    <location>
        <begin position="150"/>
        <end position="178"/>
    </location>
</feature>
<organism evidence="2 3">
    <name type="scientific">Lacticaseibacillus paracasei subsp. paracasei Lpp14</name>
    <dbReference type="NCBI Taxonomy" id="1256204"/>
    <lineage>
        <taxon>Bacteria</taxon>
        <taxon>Bacillati</taxon>
        <taxon>Bacillota</taxon>
        <taxon>Bacilli</taxon>
        <taxon>Lactobacillales</taxon>
        <taxon>Lactobacillaceae</taxon>
        <taxon>Lacticaseibacillus</taxon>
    </lineage>
</organism>
<sequence length="178" mass="20308">MSFITADYSKNQENDFSPLPQGEYEMVITQAGEIATKGGSESLQLRLTVRNDLDAAEPNTNGKYHNRVVFFDNWKRKATNQYDMDGLQYVLEATKIPEGTPLNSIDDFCKAIYHKPVRVYVKVEKNPEYGDRNTVAPWSVHASKYPQVAHKFKDDSQPSQPHEPVDDSTCHSRRIKNV</sequence>
<comment type="caution">
    <text evidence="2">The sequence shown here is derived from an EMBL/GenBank/DDBJ whole genome shotgun (WGS) entry which is preliminary data.</text>
</comment>